<protein>
    <recommendedName>
        <fullName evidence="3">NERD domain-containing protein</fullName>
    </recommendedName>
</protein>
<proteinExistence type="predicted"/>
<evidence type="ECO:0008006" key="3">
    <source>
        <dbReference type="Google" id="ProtNLM"/>
    </source>
</evidence>
<name>A0ABU5QUG8_9BACT</name>
<dbReference type="RefSeq" id="WP_323253529.1">
    <property type="nucleotide sequence ID" value="NZ_JAYFUL010000066.1"/>
</dbReference>
<dbReference type="Proteomes" id="UP001304671">
    <property type="component" value="Unassembled WGS sequence"/>
</dbReference>
<keyword evidence="2" id="KW-1185">Reference proteome</keyword>
<accession>A0ABU5QUG8</accession>
<evidence type="ECO:0000313" key="2">
    <source>
        <dbReference type="Proteomes" id="UP001304671"/>
    </source>
</evidence>
<gene>
    <name evidence="1" type="ORF">VB264_23280</name>
</gene>
<evidence type="ECO:0000313" key="1">
    <source>
        <dbReference type="EMBL" id="MEA5260741.1"/>
    </source>
</evidence>
<sequence>METINWKKIQKLDLVKQLTNENIPRLTNTTYKGYFSDFEYAMNKLDFLTSRNLLIVLLWNNSQKTLADIQKKGIFRATKQLENNKTILGSIIDDLLQTTEIISKLDNIEKEYLESIYNLFAIFPSLKKCQDNVIKEIKSFKNKYPNGSFIKTLMAWNDYLFVSSYIPDYTNDLIQSQTKEELSEAISYLIYKYTTIFQDDPIQFLIEMNYLESEEFENLVVSICTFIDIREKEINIDYFGYRCIFEKGRLIIKPPFEDFEKSLRLGYIRTDIQYLNDMMYNARIQEDSGGLLFQHFIEELINKSSIKFIHLNHTLNSTRYSFVIPEIVHEKILVDFLGTDRLFIDEVNYLRYLYKEQQLDFESLNQIKIKENLTLYEFIRIKRFFNFMFFAFSYEVFKIEKDPYTIIRSLVPVLTITQLYKIINPLFEKDKIDSFLELISWSRDSNSMLDLQYYPIYKSKELIHISLSVLANSSYIRNLYASEYSKGNNAIMSDGKKDLLTEKLEKFLKNAGINVHTEINVSTTDIDVLACFDSTLFIFECKNGLHPVNSFDLRGTYNHIKKAELQLGKIQELYKNGKLAQILKYNCDIELDDIQNISYSIVLGNRLFNGNIFDYPVRYISELVNIIETGNIHTEEGTFCIWEENRITAKVLLNYMSNENEIFKIYTELLNETRLSKKFFDSVIEMDTYEISTDKNAMSNIIKKYTNTFRKVEE</sequence>
<comment type="caution">
    <text evidence="1">The sequence shown here is derived from an EMBL/GenBank/DDBJ whole genome shotgun (WGS) entry which is preliminary data.</text>
</comment>
<dbReference type="EMBL" id="JAYFUL010000066">
    <property type="protein sequence ID" value="MEA5260741.1"/>
    <property type="molecule type" value="Genomic_DNA"/>
</dbReference>
<organism evidence="1 2">
    <name type="scientific">Arcicella aquatica</name>
    <dbReference type="NCBI Taxonomy" id="217141"/>
    <lineage>
        <taxon>Bacteria</taxon>
        <taxon>Pseudomonadati</taxon>
        <taxon>Bacteroidota</taxon>
        <taxon>Cytophagia</taxon>
        <taxon>Cytophagales</taxon>
        <taxon>Flectobacillaceae</taxon>
        <taxon>Arcicella</taxon>
    </lineage>
</organism>
<reference evidence="1 2" key="1">
    <citation type="submission" date="2023-12" db="EMBL/GenBank/DDBJ databases">
        <title>Novel species of the genus Arcicella isolated from rivers.</title>
        <authorList>
            <person name="Lu H."/>
        </authorList>
    </citation>
    <scope>NUCLEOTIDE SEQUENCE [LARGE SCALE GENOMIC DNA]</scope>
    <source>
        <strain evidence="1 2">LMG 21963</strain>
    </source>
</reference>